<dbReference type="Pfam" id="PF08279">
    <property type="entry name" value="HTH_11"/>
    <property type="match status" value="1"/>
</dbReference>
<evidence type="ECO:0000256" key="1">
    <source>
        <dbReference type="SAM" id="MobiDB-lite"/>
    </source>
</evidence>
<dbReference type="InterPro" id="IPR036390">
    <property type="entry name" value="WH_DNA-bd_sf"/>
</dbReference>
<organism evidence="3 4">
    <name type="scientific">Brochothrix thermosphacta</name>
    <name type="common">Microbacterium thermosphactum</name>
    <dbReference type="NCBI Taxonomy" id="2756"/>
    <lineage>
        <taxon>Bacteria</taxon>
        <taxon>Bacillati</taxon>
        <taxon>Bacillota</taxon>
        <taxon>Bacilli</taxon>
        <taxon>Bacillales</taxon>
        <taxon>Listeriaceae</taxon>
        <taxon>Brochothrix</taxon>
    </lineage>
</organism>
<evidence type="ECO:0000259" key="2">
    <source>
        <dbReference type="Pfam" id="PF08279"/>
    </source>
</evidence>
<sequence length="261" mass="29172">MKFKQLRKYANYSYPTFAEAKKQHDLHVEYNDFNSSTLRVFDYILKLSTNGKGVGTVKGETIAVTLEISRSTVARAIKNLKDANAIISIKTGSGRVTGGRGANVYAIAPFNSDVNSDDENSNDNQNENKDDNKPVTDKVNDTNVSECENGDTTSKATVLNSKSKQGNRHSDDAKLNLIFSDFVTHGLTKDKFLSIIADAKQNAHNVTAYVRRSCMNFIDNKQSKAEHYTRKQLDTINNDVSAIDILKNFLNTQHQHRFKTV</sequence>
<feature type="domain" description="Helix-turn-helix type 11" evidence="2">
    <location>
        <begin position="55"/>
        <end position="94"/>
    </location>
</feature>
<dbReference type="OrthoDB" id="2697418at2"/>
<name>A0A291BVD7_BROTH</name>
<proteinExistence type="predicted"/>
<dbReference type="RefSeq" id="WP_096699226.1">
    <property type="nucleotide sequence ID" value="NZ_CP023483.1"/>
</dbReference>
<feature type="region of interest" description="Disordered" evidence="1">
    <location>
        <begin position="112"/>
        <end position="153"/>
    </location>
</feature>
<accession>A0A291BVD7</accession>
<dbReference type="InterPro" id="IPR013196">
    <property type="entry name" value="HTH_11"/>
</dbReference>
<feature type="compositionally biased region" description="Basic and acidic residues" evidence="1">
    <location>
        <begin position="126"/>
        <end position="140"/>
    </location>
</feature>
<dbReference type="Gene3D" id="1.10.10.10">
    <property type="entry name" value="Winged helix-like DNA-binding domain superfamily/Winged helix DNA-binding domain"/>
    <property type="match status" value="1"/>
</dbReference>
<gene>
    <name evidence="3" type="ORF">CNY62_00985</name>
</gene>
<dbReference type="AlphaFoldDB" id="A0A291BVD7"/>
<reference evidence="3 4" key="1">
    <citation type="submission" date="2017-09" db="EMBL/GenBank/DDBJ databases">
        <title>Complete Genome Sequences of Two Strains of the Meat Spoilage Bacterium Brochothrix thermosphacta Isolated from Ground Chicken.</title>
        <authorList>
            <person name="Paoli G.C."/>
            <person name="Wijey C."/>
            <person name="Chen C.-Y."/>
            <person name="Nguyen L."/>
            <person name="Yan X."/>
            <person name="Irwin P.L."/>
        </authorList>
    </citation>
    <scope>NUCLEOTIDE SEQUENCE [LARGE SCALE GENOMIC DNA]</scope>
    <source>
        <strain evidence="3 4">BI</strain>
    </source>
</reference>
<dbReference type="SUPFAM" id="SSF46785">
    <property type="entry name" value="Winged helix' DNA-binding domain"/>
    <property type="match status" value="1"/>
</dbReference>
<evidence type="ECO:0000313" key="3">
    <source>
        <dbReference type="EMBL" id="ATF25066.1"/>
    </source>
</evidence>
<protein>
    <recommendedName>
        <fullName evidence="2">Helix-turn-helix type 11 domain-containing protein</fullName>
    </recommendedName>
</protein>
<dbReference type="InterPro" id="IPR036388">
    <property type="entry name" value="WH-like_DNA-bd_sf"/>
</dbReference>
<keyword evidence="4" id="KW-1185">Reference proteome</keyword>
<dbReference type="EMBL" id="CP023483">
    <property type="protein sequence ID" value="ATF25066.1"/>
    <property type="molecule type" value="Genomic_DNA"/>
</dbReference>
<evidence type="ECO:0000313" key="4">
    <source>
        <dbReference type="Proteomes" id="UP000243591"/>
    </source>
</evidence>
<dbReference type="Proteomes" id="UP000243591">
    <property type="component" value="Chromosome"/>
</dbReference>
<dbReference type="KEGG" id="bths:CNY62_00985"/>
<feature type="compositionally biased region" description="Polar residues" evidence="1">
    <location>
        <begin position="141"/>
        <end position="153"/>
    </location>
</feature>